<dbReference type="SUPFAM" id="SSF52540">
    <property type="entry name" value="P-loop containing nucleoside triphosphate hydrolases"/>
    <property type="match status" value="1"/>
</dbReference>
<dbReference type="Proteomes" id="UP000590749">
    <property type="component" value="Unassembled WGS sequence"/>
</dbReference>
<gene>
    <name evidence="3" type="ORF">FHR83_003438</name>
</gene>
<dbReference type="InterPro" id="IPR011990">
    <property type="entry name" value="TPR-like_helical_dom_sf"/>
</dbReference>
<evidence type="ECO:0000256" key="1">
    <source>
        <dbReference type="PROSITE-ProRule" id="PRU00339"/>
    </source>
</evidence>
<protein>
    <submittedName>
        <fullName evidence="3">Tetratricopeptide (TPR) repeat protein</fullName>
    </submittedName>
</protein>
<dbReference type="AlphaFoldDB" id="A0A7W5FEP4"/>
<comment type="caution">
    <text evidence="3">The sequence shown here is derived from an EMBL/GenBank/DDBJ whole genome shotgun (WGS) entry which is preliminary data.</text>
</comment>
<dbReference type="Gene3D" id="1.25.40.10">
    <property type="entry name" value="Tetratricopeptide repeat domain"/>
    <property type="match status" value="2"/>
</dbReference>
<sequence length="1064" mass="115018">MAQRIVVNLDGVARPLGDDVPGELRWYLEEYLSRPYAVYADRGERVGSALAGWGERLFETLLPHGLPGTRGDRRTCDLVLRSGDPRALGMPWELMHEPGRDVPLVCDGGTLTRTLPGFGPLGVHDVPVARLRVLMVISRPAGAADVDYRMVARPLLDRLASVAAGVDLVVLRPPTLQRLAEVLAAARDSGRPFQIVHFDGHGVRPVPGRSPGLLLFEKSTGGPDRVPTEAVGRILADAGVPVVVLNACHSGAVDGELEATVATRLLRDGVMSVVAMAYAVYAVAAAEFMTAFYARIAAGDLISAAMRAGRERLRDHPTRPTPAGPMPLADWLVPVHYARHDVRFRCSLGYRPAPDGPGDDFVGRDALFQAIESALHRDRAVLLHGIRGIGKSALVRAYARWWVNTGGSTHPDPVVWHARGEWPVIAGRLVIWDGFRTGDGEVRRLARAAREHGGWLIVTGWTFPETLTGTLPGMRVGGLDPAERIELATRLLGGSGWDTPQTLALVDELDGHPHSMRVLLPQTAATPAGELLARLRGGPPPPELAADVATGCATLSAVGQRLLTILGLQPRTADVAVLRTFSNLAETPSPYAKVSGWRWAWIMDQAARAGLVSFLSGDLYAVHPALPGHLAAAWPAPDREACRRSMLNSVARYAEWMIGENRGGDAAFVRELLAEQHRDLDEMLVYAAEHGLWLHVLAIGEPLLGFYSASGMVGKVRALAHRVHALIAAEPEPLPGLAPTRRMVAVLVDQHDTDHPAAPADITAARERHEANTTGPADPLTTAMAECHLAGLARQQGRLDDAARLGARSLDAFEKLGVPDALATAYHTMGMIRVDQGRYDEAEECYRKAIDLGGGAVTWHEAGALAQRQGRYDEAESRYLRALAANTDGGHHSRAVGNCLQLGHLALQRDRVDVAEQHYQRVLDLAERTSDQPSQARAYQGLGNVALLHDRLDEAEQWMGRAMTIFQEFGDRYAIAMTHGALGTIAEERGEIGEALRHLIRAVSLFGPFPDPASGILPAGLLRYAVLAGRRDLTAAWREVTGADPPAEIWDLLTQAKNHERGTA</sequence>
<dbReference type="Gene3D" id="3.40.50.300">
    <property type="entry name" value="P-loop containing nucleotide triphosphate hydrolases"/>
    <property type="match status" value="1"/>
</dbReference>
<evidence type="ECO:0000259" key="2">
    <source>
        <dbReference type="Pfam" id="PF12770"/>
    </source>
</evidence>
<feature type="repeat" description="TPR" evidence="1">
    <location>
        <begin position="823"/>
        <end position="856"/>
    </location>
</feature>
<dbReference type="InterPro" id="IPR019734">
    <property type="entry name" value="TPR_rpt"/>
</dbReference>
<dbReference type="SMART" id="SM00028">
    <property type="entry name" value="TPR"/>
    <property type="match status" value="6"/>
</dbReference>
<evidence type="ECO:0000313" key="3">
    <source>
        <dbReference type="EMBL" id="MBB3095768.1"/>
    </source>
</evidence>
<name>A0A7W5FEP4_9ACTN</name>
<dbReference type="PANTHER" id="PTHR10098:SF108">
    <property type="entry name" value="TETRATRICOPEPTIDE REPEAT PROTEIN 28"/>
    <property type="match status" value="1"/>
</dbReference>
<evidence type="ECO:0000313" key="4">
    <source>
        <dbReference type="Proteomes" id="UP000590749"/>
    </source>
</evidence>
<dbReference type="Pfam" id="PF12770">
    <property type="entry name" value="CHAT"/>
    <property type="match status" value="1"/>
</dbReference>
<dbReference type="PANTHER" id="PTHR10098">
    <property type="entry name" value="RAPSYN-RELATED"/>
    <property type="match status" value="1"/>
</dbReference>
<dbReference type="PROSITE" id="PS50293">
    <property type="entry name" value="TPR_REGION"/>
    <property type="match status" value="1"/>
</dbReference>
<dbReference type="Pfam" id="PF13176">
    <property type="entry name" value="TPR_7"/>
    <property type="match status" value="1"/>
</dbReference>
<proteinExistence type="predicted"/>
<dbReference type="SUPFAM" id="SSF48452">
    <property type="entry name" value="TPR-like"/>
    <property type="match status" value="1"/>
</dbReference>
<dbReference type="InterPro" id="IPR027417">
    <property type="entry name" value="P-loop_NTPase"/>
</dbReference>
<keyword evidence="4" id="KW-1185">Reference proteome</keyword>
<dbReference type="EMBL" id="JACHXF010000006">
    <property type="protein sequence ID" value="MBB3095768.1"/>
    <property type="molecule type" value="Genomic_DNA"/>
</dbReference>
<keyword evidence="1" id="KW-0802">TPR repeat</keyword>
<dbReference type="Pfam" id="PF13424">
    <property type="entry name" value="TPR_12"/>
    <property type="match status" value="2"/>
</dbReference>
<reference evidence="3 4" key="1">
    <citation type="submission" date="2020-08" db="EMBL/GenBank/DDBJ databases">
        <title>Genomic Encyclopedia of Type Strains, Phase III (KMG-III): the genomes of soil and plant-associated and newly described type strains.</title>
        <authorList>
            <person name="Whitman W."/>
        </authorList>
    </citation>
    <scope>NUCLEOTIDE SEQUENCE [LARGE SCALE GENOMIC DNA]</scope>
    <source>
        <strain evidence="3 4">CECT 3287</strain>
    </source>
</reference>
<feature type="domain" description="CHAT" evidence="2">
    <location>
        <begin position="135"/>
        <end position="319"/>
    </location>
</feature>
<dbReference type="RefSeq" id="WP_183220717.1">
    <property type="nucleotide sequence ID" value="NZ_BMPW01000004.1"/>
</dbReference>
<dbReference type="PROSITE" id="PS50005">
    <property type="entry name" value="TPR"/>
    <property type="match status" value="1"/>
</dbReference>
<dbReference type="InterPro" id="IPR024983">
    <property type="entry name" value="CHAT_dom"/>
</dbReference>
<organism evidence="3 4">
    <name type="scientific">Actinoplanes campanulatus</name>
    <dbReference type="NCBI Taxonomy" id="113559"/>
    <lineage>
        <taxon>Bacteria</taxon>
        <taxon>Bacillati</taxon>
        <taxon>Actinomycetota</taxon>
        <taxon>Actinomycetes</taxon>
        <taxon>Micromonosporales</taxon>
        <taxon>Micromonosporaceae</taxon>
        <taxon>Actinoplanes</taxon>
    </lineage>
</organism>
<accession>A0A7W5FEP4</accession>